<comment type="caution">
    <text evidence="2">The sequence shown here is derived from an EMBL/GenBank/DDBJ whole genome shotgun (WGS) entry which is preliminary data.</text>
</comment>
<gene>
    <name evidence="2" type="ORF">AB6D66_00090</name>
</gene>
<accession>A0ABV4MQP3</accession>
<evidence type="ECO:0000313" key="3">
    <source>
        <dbReference type="Proteomes" id="UP001570071"/>
    </source>
</evidence>
<sequence length="91" mass="10009">MTILGHQLALPKRKICFLYVAAILVSLSPTLIWGGSIFYQQLFNFVTALSTGAFLSFAGVKPTERMGIPLVITICLMVGAITQGSYYQIFF</sequence>
<reference evidence="2 3" key="1">
    <citation type="journal article" date="2024" name="ISME J.">
        <title>Tailless and filamentous prophages are predominant in marine Vibrio.</title>
        <authorList>
            <person name="Steensen K."/>
            <person name="Seneca J."/>
            <person name="Bartlau N."/>
            <person name="Yu X.A."/>
            <person name="Hussain F.A."/>
            <person name="Polz M.F."/>
        </authorList>
    </citation>
    <scope>NUCLEOTIDE SEQUENCE [LARGE SCALE GENOMIC DNA]</scope>
    <source>
        <strain evidence="2 3">10N.239.312.F12</strain>
    </source>
</reference>
<keyword evidence="1" id="KW-0812">Transmembrane</keyword>
<feature type="transmembrane region" description="Helical" evidence="1">
    <location>
        <begin position="16"/>
        <end position="36"/>
    </location>
</feature>
<feature type="transmembrane region" description="Helical" evidence="1">
    <location>
        <begin position="67"/>
        <end position="89"/>
    </location>
</feature>
<name>A0ABV4MQP3_9VIBR</name>
<keyword evidence="1" id="KW-0472">Membrane</keyword>
<dbReference type="RefSeq" id="WP_269337521.1">
    <property type="nucleotide sequence ID" value="NZ_JBFSSG010000001.1"/>
</dbReference>
<keyword evidence="3" id="KW-1185">Reference proteome</keyword>
<evidence type="ECO:0000313" key="2">
    <source>
        <dbReference type="EMBL" id="MEZ8719442.1"/>
    </source>
</evidence>
<keyword evidence="1" id="KW-1133">Transmembrane helix</keyword>
<dbReference type="Proteomes" id="UP001570071">
    <property type="component" value="Unassembled WGS sequence"/>
</dbReference>
<evidence type="ECO:0000256" key="1">
    <source>
        <dbReference type="SAM" id="Phobius"/>
    </source>
</evidence>
<dbReference type="EMBL" id="JBFSSG010000001">
    <property type="protein sequence ID" value="MEZ8719442.1"/>
    <property type="molecule type" value="Genomic_DNA"/>
</dbReference>
<organism evidence="2 3">
    <name type="scientific">Vibrio pomeroyi</name>
    <dbReference type="NCBI Taxonomy" id="198832"/>
    <lineage>
        <taxon>Bacteria</taxon>
        <taxon>Pseudomonadati</taxon>
        <taxon>Pseudomonadota</taxon>
        <taxon>Gammaproteobacteria</taxon>
        <taxon>Vibrionales</taxon>
        <taxon>Vibrionaceae</taxon>
        <taxon>Vibrio</taxon>
    </lineage>
</organism>
<proteinExistence type="predicted"/>
<protein>
    <submittedName>
        <fullName evidence="2">Uncharacterized protein</fullName>
    </submittedName>
</protein>
<feature type="transmembrane region" description="Helical" evidence="1">
    <location>
        <begin position="42"/>
        <end position="60"/>
    </location>
</feature>